<comment type="catalytic activity">
    <reaction evidence="10">
        <text>S-methyl-5'-thioadenosine + phosphate = 5-(methylsulfanyl)-alpha-D-ribose 1-phosphate + adenine</text>
        <dbReference type="Rhea" id="RHEA:11852"/>
        <dbReference type="ChEBI" id="CHEBI:16708"/>
        <dbReference type="ChEBI" id="CHEBI:17509"/>
        <dbReference type="ChEBI" id="CHEBI:43474"/>
        <dbReference type="ChEBI" id="CHEBI:58533"/>
        <dbReference type="EC" id="2.4.2.28"/>
    </reaction>
    <physiologicalReaction direction="left-to-right" evidence="10">
        <dbReference type="Rhea" id="RHEA:11853"/>
    </physiologicalReaction>
</comment>
<evidence type="ECO:0000256" key="7">
    <source>
        <dbReference type="ARBA" id="ARBA00022833"/>
    </source>
</evidence>
<comment type="caution">
    <text evidence="12">The sequence shown here is derived from an EMBL/GenBank/DDBJ whole genome shotgun (WGS) entry which is preliminary data.</text>
</comment>
<dbReference type="GO" id="GO:0016787">
    <property type="term" value="F:hydrolase activity"/>
    <property type="evidence" value="ECO:0007669"/>
    <property type="project" value="UniProtKB-KW"/>
</dbReference>
<dbReference type="AlphaFoldDB" id="N2A373"/>
<comment type="similarity">
    <text evidence="3 11">Belongs to the purine nucleoside phosphorylase YfiH/LACC1 family.</text>
</comment>
<evidence type="ECO:0000256" key="9">
    <source>
        <dbReference type="ARBA" id="ARBA00048968"/>
    </source>
</evidence>
<comment type="catalytic activity">
    <reaction evidence="8">
        <text>adenosine + H2O + H(+) = inosine + NH4(+)</text>
        <dbReference type="Rhea" id="RHEA:24408"/>
        <dbReference type="ChEBI" id="CHEBI:15377"/>
        <dbReference type="ChEBI" id="CHEBI:15378"/>
        <dbReference type="ChEBI" id="CHEBI:16335"/>
        <dbReference type="ChEBI" id="CHEBI:17596"/>
        <dbReference type="ChEBI" id="CHEBI:28938"/>
        <dbReference type="EC" id="3.5.4.4"/>
    </reaction>
    <physiologicalReaction direction="left-to-right" evidence="8">
        <dbReference type="Rhea" id="RHEA:24409"/>
    </physiologicalReaction>
</comment>
<keyword evidence="5" id="KW-0479">Metal-binding</keyword>
<evidence type="ECO:0000256" key="11">
    <source>
        <dbReference type="RuleBase" id="RU361274"/>
    </source>
</evidence>
<gene>
    <name evidence="12" type="ORF">C823_03897</name>
</gene>
<dbReference type="Gene3D" id="3.60.140.10">
    <property type="entry name" value="CNF1/YfiH-like putative cysteine hydrolases"/>
    <property type="match status" value="1"/>
</dbReference>
<evidence type="ECO:0000256" key="10">
    <source>
        <dbReference type="ARBA" id="ARBA00049893"/>
    </source>
</evidence>
<comment type="catalytic activity">
    <reaction evidence="1">
        <text>inosine + phosphate = alpha-D-ribose 1-phosphate + hypoxanthine</text>
        <dbReference type="Rhea" id="RHEA:27646"/>
        <dbReference type="ChEBI" id="CHEBI:17368"/>
        <dbReference type="ChEBI" id="CHEBI:17596"/>
        <dbReference type="ChEBI" id="CHEBI:43474"/>
        <dbReference type="ChEBI" id="CHEBI:57720"/>
        <dbReference type="EC" id="2.4.2.1"/>
    </reaction>
    <physiologicalReaction direction="left-to-right" evidence="1">
        <dbReference type="Rhea" id="RHEA:27647"/>
    </physiologicalReaction>
</comment>
<dbReference type="PANTHER" id="PTHR30616:SF2">
    <property type="entry name" value="PURINE NUCLEOSIDE PHOSPHORYLASE LACC1"/>
    <property type="match status" value="1"/>
</dbReference>
<name>N2A373_9FIRM</name>
<dbReference type="PATRIC" id="fig|1235802.3.peg.4118"/>
<dbReference type="InterPro" id="IPR011324">
    <property type="entry name" value="Cytotoxic_necrot_fac-like_cat"/>
</dbReference>
<sequence length="286" mass="31701">MNIQDFKTADDRQVFYIEDGKHDGGVPLLKFHLFDQLQMVDYGITTRSGGVSEGMYASLNVSYTRGDEKAAVDENYHRTAVSLHADVSDFVLTDQTHTVNIRKVTGKDCGKGILREKDYTDIDGLITDEPGIVLGAFFADCVPLLFIDPQHHAVGVSHSGWRGTVARMGRETIRAMCDAFQSRPQDLYCAVGPSICQSCYEVSEDVAQRFQKEFPDAGDELCMPGAPGKYQLNLWKANEIVLSEAGIIKEHLAVTNICTCCNAKLLFSHRATHGKRGNFGVFIKLR</sequence>
<evidence type="ECO:0000313" key="13">
    <source>
        <dbReference type="Proteomes" id="UP000012589"/>
    </source>
</evidence>
<evidence type="ECO:0000256" key="3">
    <source>
        <dbReference type="ARBA" id="ARBA00007353"/>
    </source>
</evidence>
<comment type="function">
    <text evidence="2">Purine nucleoside enzyme that catalyzes the phosphorolysis of adenosine and inosine nucleosides, yielding D-ribose 1-phosphate and the respective free bases, adenine and hypoxanthine. Also catalyzes the phosphorolysis of S-methyl-5'-thioadenosine into adenine and S-methyl-5-thio-alpha-D-ribose 1-phosphate. Also has adenosine deaminase activity.</text>
</comment>
<evidence type="ECO:0000313" key="12">
    <source>
        <dbReference type="EMBL" id="EMZ22656.1"/>
    </source>
</evidence>
<dbReference type="InterPro" id="IPR038371">
    <property type="entry name" value="Cu_polyphenol_OxRdtase_sf"/>
</dbReference>
<dbReference type="STRING" id="1235802.C823_03897"/>
<protein>
    <recommendedName>
        <fullName evidence="11">Purine nucleoside phosphorylase</fullName>
    </recommendedName>
</protein>
<dbReference type="SUPFAM" id="SSF64438">
    <property type="entry name" value="CNF1/YfiH-like putative cysteine hydrolases"/>
    <property type="match status" value="1"/>
</dbReference>
<evidence type="ECO:0000256" key="1">
    <source>
        <dbReference type="ARBA" id="ARBA00000553"/>
    </source>
</evidence>
<comment type="catalytic activity">
    <reaction evidence="9">
        <text>adenosine + phosphate = alpha-D-ribose 1-phosphate + adenine</text>
        <dbReference type="Rhea" id="RHEA:27642"/>
        <dbReference type="ChEBI" id="CHEBI:16335"/>
        <dbReference type="ChEBI" id="CHEBI:16708"/>
        <dbReference type="ChEBI" id="CHEBI:43474"/>
        <dbReference type="ChEBI" id="CHEBI:57720"/>
        <dbReference type="EC" id="2.4.2.1"/>
    </reaction>
    <physiologicalReaction direction="left-to-right" evidence="9">
        <dbReference type="Rhea" id="RHEA:27643"/>
    </physiologicalReaction>
</comment>
<keyword evidence="7" id="KW-0862">Zinc</keyword>
<proteinExistence type="inferred from homology"/>
<keyword evidence="4" id="KW-0808">Transferase</keyword>
<dbReference type="GO" id="GO:0017061">
    <property type="term" value="F:S-methyl-5-thioadenosine phosphorylase activity"/>
    <property type="evidence" value="ECO:0007669"/>
    <property type="project" value="UniProtKB-EC"/>
</dbReference>
<keyword evidence="13" id="KW-1185">Reference proteome</keyword>
<dbReference type="GO" id="GO:0005507">
    <property type="term" value="F:copper ion binding"/>
    <property type="evidence" value="ECO:0007669"/>
    <property type="project" value="TreeGrafter"/>
</dbReference>
<evidence type="ECO:0000256" key="2">
    <source>
        <dbReference type="ARBA" id="ARBA00003215"/>
    </source>
</evidence>
<organism evidence="12 13">
    <name type="scientific">Eubacterium plexicaudatum ASF492</name>
    <dbReference type="NCBI Taxonomy" id="1235802"/>
    <lineage>
        <taxon>Bacteria</taxon>
        <taxon>Bacillati</taxon>
        <taxon>Bacillota</taxon>
        <taxon>Clostridia</taxon>
        <taxon>Eubacteriales</taxon>
        <taxon>Eubacteriaceae</taxon>
        <taxon>Eubacterium</taxon>
    </lineage>
</organism>
<dbReference type="HOGENOM" id="CLU_065784_0_0_9"/>
<evidence type="ECO:0000256" key="5">
    <source>
        <dbReference type="ARBA" id="ARBA00022723"/>
    </source>
</evidence>
<dbReference type="Proteomes" id="UP000012589">
    <property type="component" value="Unassembled WGS sequence"/>
</dbReference>
<dbReference type="OrthoDB" id="4279at2"/>
<dbReference type="Pfam" id="PF02578">
    <property type="entry name" value="Cu-oxidase_4"/>
    <property type="match status" value="1"/>
</dbReference>
<dbReference type="EMBL" id="AQFT01000119">
    <property type="protein sequence ID" value="EMZ22656.1"/>
    <property type="molecule type" value="Genomic_DNA"/>
</dbReference>
<dbReference type="NCBIfam" id="TIGR00726">
    <property type="entry name" value="peptidoglycan editing factor PgeF"/>
    <property type="match status" value="1"/>
</dbReference>
<dbReference type="PANTHER" id="PTHR30616">
    <property type="entry name" value="UNCHARACTERIZED PROTEIN YFIH"/>
    <property type="match status" value="1"/>
</dbReference>
<evidence type="ECO:0000256" key="6">
    <source>
        <dbReference type="ARBA" id="ARBA00022801"/>
    </source>
</evidence>
<dbReference type="eggNOG" id="COG1496">
    <property type="taxonomic scope" value="Bacteria"/>
</dbReference>
<evidence type="ECO:0000256" key="4">
    <source>
        <dbReference type="ARBA" id="ARBA00022679"/>
    </source>
</evidence>
<accession>N2A373</accession>
<dbReference type="CDD" id="cd16833">
    <property type="entry name" value="YfiH"/>
    <property type="match status" value="1"/>
</dbReference>
<keyword evidence="6" id="KW-0378">Hydrolase</keyword>
<reference evidence="12 13" key="1">
    <citation type="journal article" date="2014" name="Genome Announc.">
        <title>Draft genome sequences of the altered schaedler flora, a defined bacterial community from gnotobiotic mice.</title>
        <authorList>
            <person name="Wannemuehler M.J."/>
            <person name="Overstreet A.M."/>
            <person name="Ward D.V."/>
            <person name="Phillips G.J."/>
        </authorList>
    </citation>
    <scope>NUCLEOTIDE SEQUENCE [LARGE SCALE GENOMIC DNA]</scope>
    <source>
        <strain evidence="12 13">ASF492</strain>
    </source>
</reference>
<dbReference type="InterPro" id="IPR003730">
    <property type="entry name" value="Cu_polyphenol_OxRdtase"/>
</dbReference>
<evidence type="ECO:0000256" key="8">
    <source>
        <dbReference type="ARBA" id="ARBA00047989"/>
    </source>
</evidence>